<dbReference type="PANTHER" id="PTHR13800:SF12">
    <property type="entry name" value="TRANSIENT RECEPTOR POTENTIAL CATION CHANNEL SUBFAMILY M MEMBER-LIKE 2"/>
    <property type="match status" value="1"/>
</dbReference>
<name>A0A820I2K0_9BILA</name>
<dbReference type="EMBL" id="CAJOAZ010016408">
    <property type="protein sequence ID" value="CAF4304374.1"/>
    <property type="molecule type" value="Genomic_DNA"/>
</dbReference>
<feature type="domain" description="TRPM SLOG" evidence="1">
    <location>
        <begin position="23"/>
        <end position="85"/>
    </location>
</feature>
<comment type="caution">
    <text evidence="2">The sequence shown here is derived from an EMBL/GenBank/DDBJ whole genome shotgun (WGS) entry which is preliminary data.</text>
</comment>
<dbReference type="AlphaFoldDB" id="A0A820I2K0"/>
<dbReference type="Pfam" id="PF18139">
    <property type="entry name" value="LSDAT_euk"/>
    <property type="match status" value="1"/>
</dbReference>
<dbReference type="GO" id="GO:0099604">
    <property type="term" value="F:ligand-gated calcium channel activity"/>
    <property type="evidence" value="ECO:0007669"/>
    <property type="project" value="TreeGrafter"/>
</dbReference>
<evidence type="ECO:0000259" key="1">
    <source>
        <dbReference type="Pfam" id="PF18139"/>
    </source>
</evidence>
<accession>A0A820I2K0</accession>
<evidence type="ECO:0000313" key="2">
    <source>
        <dbReference type="EMBL" id="CAF4304374.1"/>
    </source>
</evidence>
<dbReference type="InterPro" id="IPR041491">
    <property type="entry name" value="TRPM_SLOG"/>
</dbReference>
<reference evidence="2" key="1">
    <citation type="submission" date="2021-02" db="EMBL/GenBank/DDBJ databases">
        <authorList>
            <person name="Nowell W R."/>
        </authorList>
    </citation>
    <scope>NUCLEOTIDE SEQUENCE</scope>
</reference>
<dbReference type="PANTHER" id="PTHR13800">
    <property type="entry name" value="TRANSIENT RECEPTOR POTENTIAL CATION CHANNEL, SUBFAMILY M, MEMBER 6"/>
    <property type="match status" value="1"/>
</dbReference>
<gene>
    <name evidence="2" type="ORF">OXD698_LOCUS46276</name>
</gene>
<dbReference type="InterPro" id="IPR050927">
    <property type="entry name" value="TRPM"/>
</dbReference>
<feature type="non-terminal residue" evidence="2">
    <location>
        <position position="1"/>
    </location>
</feature>
<protein>
    <recommendedName>
        <fullName evidence="1">TRPM SLOG domain-containing protein</fullName>
    </recommendedName>
</protein>
<sequence>LIATLGIKSYGTIIFGRNQSNKANFIRIPSNASPSYVKQLVVQRCANKRPSLVISVTGSAREYNMKSKLFRIFRQGLLKVVKTTG</sequence>
<dbReference type="GO" id="GO:0005886">
    <property type="term" value="C:plasma membrane"/>
    <property type="evidence" value="ECO:0007669"/>
    <property type="project" value="TreeGrafter"/>
</dbReference>
<evidence type="ECO:0000313" key="3">
    <source>
        <dbReference type="Proteomes" id="UP000663844"/>
    </source>
</evidence>
<proteinExistence type="predicted"/>
<organism evidence="2 3">
    <name type="scientific">Adineta steineri</name>
    <dbReference type="NCBI Taxonomy" id="433720"/>
    <lineage>
        <taxon>Eukaryota</taxon>
        <taxon>Metazoa</taxon>
        <taxon>Spiralia</taxon>
        <taxon>Gnathifera</taxon>
        <taxon>Rotifera</taxon>
        <taxon>Eurotatoria</taxon>
        <taxon>Bdelloidea</taxon>
        <taxon>Adinetida</taxon>
        <taxon>Adinetidae</taxon>
        <taxon>Adineta</taxon>
    </lineage>
</organism>
<dbReference type="Proteomes" id="UP000663844">
    <property type="component" value="Unassembled WGS sequence"/>
</dbReference>